<keyword evidence="2" id="KW-1185">Reference proteome</keyword>
<dbReference type="PANTHER" id="PTHR13061:SF29">
    <property type="entry name" value="GAMMA CARBONIC ANHYDRASE-LIKE 1, MITOCHONDRIAL-RELATED"/>
    <property type="match status" value="1"/>
</dbReference>
<dbReference type="Proteomes" id="UP001431209">
    <property type="component" value="Unassembled WGS sequence"/>
</dbReference>
<protein>
    <submittedName>
        <fullName evidence="1">Gamma carbonic anhydrase GAMMACA2, mitochondrial</fullName>
    </submittedName>
</protein>
<reference evidence="1 2" key="1">
    <citation type="submission" date="2024-03" db="EMBL/GenBank/DDBJ databases">
        <title>The Acrasis kona genome and developmental transcriptomes reveal deep origins of eukaryotic multicellular pathways.</title>
        <authorList>
            <person name="Sheikh S."/>
            <person name="Fu C.-J."/>
            <person name="Brown M.W."/>
            <person name="Baldauf S.L."/>
        </authorList>
    </citation>
    <scope>NUCLEOTIDE SEQUENCE [LARGE SCALE GENOMIC DNA]</scope>
    <source>
        <strain evidence="1 2">ATCC MYA-3509</strain>
    </source>
</reference>
<dbReference type="CDD" id="cd04645">
    <property type="entry name" value="LbH_gamma_CA_like"/>
    <property type="match status" value="1"/>
</dbReference>
<comment type="caution">
    <text evidence="1">The sequence shown here is derived from an EMBL/GenBank/DDBJ whole genome shotgun (WGS) entry which is preliminary data.</text>
</comment>
<dbReference type="Gene3D" id="2.160.10.10">
    <property type="entry name" value="Hexapeptide repeat proteins"/>
    <property type="match status" value="1"/>
</dbReference>
<dbReference type="PANTHER" id="PTHR13061">
    <property type="entry name" value="DYNACTIN SUBUNIT P25"/>
    <property type="match status" value="1"/>
</dbReference>
<gene>
    <name evidence="1" type="ORF">AKO1_005335</name>
</gene>
<dbReference type="InterPro" id="IPR011004">
    <property type="entry name" value="Trimer_LpxA-like_sf"/>
</dbReference>
<dbReference type="EMBL" id="JAOPGA020000288">
    <property type="protein sequence ID" value="KAL0478015.1"/>
    <property type="molecule type" value="Genomic_DNA"/>
</dbReference>
<dbReference type="SUPFAM" id="SSF51161">
    <property type="entry name" value="Trimeric LpxA-like enzymes"/>
    <property type="match status" value="1"/>
</dbReference>
<organism evidence="1 2">
    <name type="scientific">Acrasis kona</name>
    <dbReference type="NCBI Taxonomy" id="1008807"/>
    <lineage>
        <taxon>Eukaryota</taxon>
        <taxon>Discoba</taxon>
        <taxon>Heterolobosea</taxon>
        <taxon>Tetramitia</taxon>
        <taxon>Eutetramitia</taxon>
        <taxon>Acrasidae</taxon>
        <taxon>Acrasis</taxon>
    </lineage>
</organism>
<evidence type="ECO:0000313" key="1">
    <source>
        <dbReference type="EMBL" id="KAL0478015.1"/>
    </source>
</evidence>
<accession>A0AAW2YLT1</accession>
<sequence length="244" mass="26597">MSKVLGDMFRTAGEQLATLGTFLKGSHAHKEQLNRHRRVMGFLKSRPAVGSNVFIAPNATVIGKVNVGNGSSIYYNSVVRGDTDAITIGSNTNIQDRVVIQVNSVSGTDSNSTTIGDNVTIEPGCVLRGCVIENEVFVAAGSTILHGAVVGSRSMIEQGSTVTAGTVVPSGEKWGGTPAKHIRKLTEEEQNSIKFSSERQKELAAEHIKENDKEFYQLQAEIDHVEYREDKLAFYNYNPVRKEL</sequence>
<name>A0AAW2YLT1_9EUKA</name>
<dbReference type="InterPro" id="IPR047324">
    <property type="entry name" value="LbH_gamma_CA-like"/>
</dbReference>
<dbReference type="Pfam" id="PF00132">
    <property type="entry name" value="Hexapep"/>
    <property type="match status" value="1"/>
</dbReference>
<dbReference type="InterPro" id="IPR001451">
    <property type="entry name" value="Hexapep"/>
</dbReference>
<dbReference type="InterPro" id="IPR050484">
    <property type="entry name" value="Transf_Hexapept/Carb_Anhydrase"/>
</dbReference>
<evidence type="ECO:0000313" key="2">
    <source>
        <dbReference type="Proteomes" id="UP001431209"/>
    </source>
</evidence>
<dbReference type="AlphaFoldDB" id="A0AAW2YLT1"/>
<proteinExistence type="predicted"/>